<feature type="region of interest" description="Disordered" evidence="7">
    <location>
        <begin position="106"/>
        <end position="125"/>
    </location>
</feature>
<dbReference type="InterPro" id="IPR021520">
    <property type="entry name" value="Stealth_CR2"/>
</dbReference>
<dbReference type="GO" id="GO:0016256">
    <property type="term" value="P:N-glycan processing to lysosome"/>
    <property type="evidence" value="ECO:0007669"/>
    <property type="project" value="TreeGrafter"/>
</dbReference>
<dbReference type="Pfam" id="PF17101">
    <property type="entry name" value="Stealth_CR1"/>
    <property type="match status" value="1"/>
</dbReference>
<dbReference type="InterPro" id="IPR047141">
    <property type="entry name" value="Stealth"/>
</dbReference>
<accession>A0AA35WTP1</accession>
<dbReference type="PANTHER" id="PTHR24045">
    <property type="match status" value="1"/>
</dbReference>
<dbReference type="InterPro" id="IPR011992">
    <property type="entry name" value="EF-hand-dom_pair"/>
</dbReference>
<sequence length="1169" mass="131679">MAGRAVEGVAKLCQRRLYSWLSSRCGLPVCIIGSVLLLISVLQFGEVLLEWSKERYEYQFSIYADNVMGKSYEKYLCPELPIDIVYTWVNGSDPGLLEALRELKKQTSPPTDPINPTVAATSPTPQSSDSCPFSNCVPFNTVLLDARSVPLLLLSSLPSISPLLANASAVNIVNPHAAHLSPVHVVQLPSDHHVSLVLKQGITDDSGERIPATRGYLTNDSKVVGAVRMEHLMLVEGSAVTHNNSQQLHTWMKSCFHGNLTSVEVKGDGIAVAEFTAVGDVTKMSMSDELTFAGLPLKLLPAFLIWMPFSLPTNSPENATEKVGDDISASRFEDNEEMRYSLRSVVRHAPWVRHIFIITNGQIPSWLNLDHPRITLITHQEIFPNKSHLPTFSSPAIEAHLHRIPGLSKRFIYLNDDVMFGAPIWPEDFYTPRRGQKVYLSWPVPYCAEGCPPNWITDRYCDQACNNSMCDWDGGDCHGATRYGWRGGAAHSPFYSPSRETCHSGCLNNWLGDRYCDQACRVPDCGYDAGDCGTEKWDTLYSVVPRPNHTHSIPAGVTAMFFNLSSYFRNGSISSAEYSPSRVVRTAVLAQTFKTISLTFSKNTSRCISNITVNGTSASGGVVTVNFSVSVDTTVINQTVRGQDSSPWSFPEFNSTHSEEFLAAVAGRLRAFRNMSVNYWISEHSKTIFTEAPSTELANYVVTNSSLLPVGVAKALAQLETKWREGDLTRRGYLRRRGQLLENYPHLRETNGSIVFGEGVGPVGGANRKLLSVDKESIGVQGKSLSDDVIRAITNWERHHGHWDPNYKGWERRRLPWERLRIFPEEGVDPYSTGPRRGRHLMDVYGDSLGFVNKLLTKAYGHEARKVPAHMPHMINREVMEELQARYPEEFEATSSHKLRSSDDMQFSFSYFYFLMSEKKVMDISDAFSELDSDQSGILSVRELRTLLAMVSELPLHLGVVHSFESLLRECDDQYNGTRPTVDPIEYETHYDPNLPLVTLDFVRNCQPLILKLNSTFHSKLKYKFEVVGEEQVAFKMINENATKIMEMLDEIRKEKKKFICLNDNIDHSKDGAHLAKLILLDFYESMFPFPSPFELPPQYRNRFLHVSELNEWMQFRGRVQLALHLACGVLLSLTVLSLFYGKILQCKRRLMRHTLSLVSSERTRTPSV</sequence>
<keyword evidence="8" id="KW-1133">Transmembrane helix</keyword>
<keyword evidence="8" id="KW-0472">Membrane</keyword>
<dbReference type="PROSITE" id="PS00018">
    <property type="entry name" value="EF_HAND_1"/>
    <property type="match status" value="1"/>
</dbReference>
<feature type="transmembrane region" description="Helical" evidence="8">
    <location>
        <begin position="26"/>
        <end position="49"/>
    </location>
</feature>
<keyword evidence="5" id="KW-1015">Disulfide bond</keyword>
<evidence type="ECO:0000256" key="5">
    <source>
        <dbReference type="ARBA" id="ARBA00023157"/>
    </source>
</evidence>
<evidence type="ECO:0000256" key="6">
    <source>
        <dbReference type="ARBA" id="ARBA00023180"/>
    </source>
</evidence>
<evidence type="ECO:0000256" key="1">
    <source>
        <dbReference type="ARBA" id="ARBA00007583"/>
    </source>
</evidence>
<feature type="domain" description="EF-hand" evidence="9">
    <location>
        <begin position="919"/>
        <end position="954"/>
    </location>
</feature>
<dbReference type="GO" id="GO:0046835">
    <property type="term" value="P:carbohydrate phosphorylation"/>
    <property type="evidence" value="ECO:0007669"/>
    <property type="project" value="TreeGrafter"/>
</dbReference>
<dbReference type="GO" id="GO:0005509">
    <property type="term" value="F:calcium ion binding"/>
    <property type="evidence" value="ECO:0007669"/>
    <property type="project" value="InterPro"/>
</dbReference>
<evidence type="ECO:0000256" key="7">
    <source>
        <dbReference type="SAM" id="MobiDB-lite"/>
    </source>
</evidence>
<dbReference type="InterPro" id="IPR000800">
    <property type="entry name" value="Notch_dom"/>
</dbReference>
<dbReference type="GO" id="GO:0005794">
    <property type="term" value="C:Golgi apparatus"/>
    <property type="evidence" value="ECO:0007669"/>
    <property type="project" value="TreeGrafter"/>
</dbReference>
<keyword evidence="6" id="KW-0325">Glycoprotein</keyword>
<dbReference type="InterPro" id="IPR031358">
    <property type="entry name" value="Stealth_CR1"/>
</dbReference>
<dbReference type="SMART" id="SM00004">
    <property type="entry name" value="NL"/>
    <property type="match status" value="2"/>
</dbReference>
<dbReference type="Pfam" id="PF17102">
    <property type="entry name" value="Stealth_CR3"/>
    <property type="match status" value="1"/>
</dbReference>
<organism evidence="10 11">
    <name type="scientific">Geodia barretti</name>
    <name type="common">Barrett's horny sponge</name>
    <dbReference type="NCBI Taxonomy" id="519541"/>
    <lineage>
        <taxon>Eukaryota</taxon>
        <taxon>Metazoa</taxon>
        <taxon>Porifera</taxon>
        <taxon>Demospongiae</taxon>
        <taxon>Heteroscleromorpha</taxon>
        <taxon>Tetractinellida</taxon>
        <taxon>Astrophorina</taxon>
        <taxon>Geodiidae</taxon>
        <taxon>Geodia</taxon>
    </lineage>
</organism>
<evidence type="ECO:0000256" key="2">
    <source>
        <dbReference type="ARBA" id="ARBA00022679"/>
    </source>
</evidence>
<dbReference type="Gene3D" id="3.30.300.320">
    <property type="match status" value="1"/>
</dbReference>
<keyword evidence="4" id="KW-0106">Calcium</keyword>
<dbReference type="InterPro" id="IPR031357">
    <property type="entry name" value="Stealth_CR3"/>
</dbReference>
<dbReference type="SUPFAM" id="SSF47473">
    <property type="entry name" value="EF-hand"/>
    <property type="match status" value="1"/>
</dbReference>
<gene>
    <name evidence="10" type="ORF">GBAR_LOCUS15049</name>
</gene>
<feature type="transmembrane region" description="Helical" evidence="8">
    <location>
        <begin position="1122"/>
        <end position="1142"/>
    </location>
</feature>
<dbReference type="PROSITE" id="PS50222">
    <property type="entry name" value="EF_HAND_2"/>
    <property type="match status" value="1"/>
</dbReference>
<evidence type="ECO:0000256" key="3">
    <source>
        <dbReference type="ARBA" id="ARBA00022737"/>
    </source>
</evidence>
<comment type="caution">
    <text evidence="10">The sequence shown here is derived from an EMBL/GenBank/DDBJ whole genome shotgun (WGS) entry which is preliminary data.</text>
</comment>
<dbReference type="InterPro" id="IPR002048">
    <property type="entry name" value="EF_hand_dom"/>
</dbReference>
<keyword evidence="2" id="KW-0808">Transferase</keyword>
<name>A0AA35WTP1_GEOBA</name>
<protein>
    <submittedName>
        <fullName evidence="10">N-acetylglucosamine-1-phosphotransferase subunits alpha/beta</fullName>
    </submittedName>
</protein>
<evidence type="ECO:0000313" key="11">
    <source>
        <dbReference type="Proteomes" id="UP001174909"/>
    </source>
</evidence>
<evidence type="ECO:0000256" key="4">
    <source>
        <dbReference type="ARBA" id="ARBA00022837"/>
    </source>
</evidence>
<comment type="similarity">
    <text evidence="1">Belongs to the stealth family.</text>
</comment>
<evidence type="ECO:0000256" key="8">
    <source>
        <dbReference type="SAM" id="Phobius"/>
    </source>
</evidence>
<dbReference type="Pfam" id="PF00066">
    <property type="entry name" value="Notch"/>
    <property type="match status" value="2"/>
</dbReference>
<dbReference type="Pfam" id="PF17103">
    <property type="entry name" value="Stealth_CR4"/>
    <property type="match status" value="1"/>
</dbReference>
<reference evidence="10" key="1">
    <citation type="submission" date="2023-03" db="EMBL/GenBank/DDBJ databases">
        <authorList>
            <person name="Steffen K."/>
            <person name="Cardenas P."/>
        </authorList>
    </citation>
    <scope>NUCLEOTIDE SEQUENCE</scope>
</reference>
<dbReference type="InterPro" id="IPR018247">
    <property type="entry name" value="EF_Hand_1_Ca_BS"/>
</dbReference>
<evidence type="ECO:0000259" key="9">
    <source>
        <dbReference type="PROSITE" id="PS50222"/>
    </source>
</evidence>
<keyword evidence="11" id="KW-1185">Reference proteome</keyword>
<dbReference type="Pfam" id="PF11380">
    <property type="entry name" value="Stealth_CR2"/>
    <property type="match status" value="1"/>
</dbReference>
<evidence type="ECO:0000313" key="10">
    <source>
        <dbReference type="EMBL" id="CAI8026127.1"/>
    </source>
</evidence>
<dbReference type="InterPro" id="IPR031356">
    <property type="entry name" value="Stealth_CR4"/>
</dbReference>
<dbReference type="EMBL" id="CASHTH010002200">
    <property type="protein sequence ID" value="CAI8026127.1"/>
    <property type="molecule type" value="Genomic_DNA"/>
</dbReference>
<keyword evidence="3" id="KW-0677">Repeat</keyword>
<dbReference type="GO" id="GO:0003976">
    <property type="term" value="F:UDP-N-acetylglucosamine-lysosomal-enzyme N-acetylglucosaminephosphotransferase activity"/>
    <property type="evidence" value="ECO:0007669"/>
    <property type="project" value="TreeGrafter"/>
</dbReference>
<dbReference type="PANTHER" id="PTHR24045:SF0">
    <property type="entry name" value="N-ACETYLGLUCOSAMINE-1-PHOSPHOTRANSFERASE SUBUNITS ALPHA_BETA"/>
    <property type="match status" value="1"/>
</dbReference>
<proteinExistence type="inferred from homology"/>
<dbReference type="AlphaFoldDB" id="A0AA35WTP1"/>
<dbReference type="Proteomes" id="UP001174909">
    <property type="component" value="Unassembled WGS sequence"/>
</dbReference>
<keyword evidence="8" id="KW-0812">Transmembrane</keyword>